<keyword evidence="2" id="KW-1185">Reference proteome</keyword>
<protein>
    <submittedName>
        <fullName evidence="1">Uncharacterized protein</fullName>
    </submittedName>
</protein>
<name>A0A7J8NAB8_9ROSI</name>
<reference evidence="1 2" key="1">
    <citation type="journal article" date="2019" name="Genome Biol. Evol.">
        <title>Insights into the evolution of the New World diploid cottons (Gossypium, subgenus Houzingenia) based on genome sequencing.</title>
        <authorList>
            <person name="Grover C.E."/>
            <person name="Arick M.A. 2nd"/>
            <person name="Thrash A."/>
            <person name="Conover J.L."/>
            <person name="Sanders W.S."/>
            <person name="Peterson D.G."/>
            <person name="Frelichowski J.E."/>
            <person name="Scheffler J.A."/>
            <person name="Scheffler B.E."/>
            <person name="Wendel J.F."/>
        </authorList>
    </citation>
    <scope>NUCLEOTIDE SEQUENCE [LARGE SCALE GENOMIC DNA]</scope>
    <source>
        <strain evidence="1">157</strain>
        <tissue evidence="1">Leaf</tissue>
    </source>
</reference>
<comment type="caution">
    <text evidence="1">The sequence shown here is derived from an EMBL/GenBank/DDBJ whole genome shotgun (WGS) entry which is preliminary data.</text>
</comment>
<evidence type="ECO:0000313" key="1">
    <source>
        <dbReference type="EMBL" id="MBA0573865.1"/>
    </source>
</evidence>
<organism evidence="1 2">
    <name type="scientific">Gossypium lobatum</name>
    <dbReference type="NCBI Taxonomy" id="34289"/>
    <lineage>
        <taxon>Eukaryota</taxon>
        <taxon>Viridiplantae</taxon>
        <taxon>Streptophyta</taxon>
        <taxon>Embryophyta</taxon>
        <taxon>Tracheophyta</taxon>
        <taxon>Spermatophyta</taxon>
        <taxon>Magnoliopsida</taxon>
        <taxon>eudicotyledons</taxon>
        <taxon>Gunneridae</taxon>
        <taxon>Pentapetalae</taxon>
        <taxon>rosids</taxon>
        <taxon>malvids</taxon>
        <taxon>Malvales</taxon>
        <taxon>Malvaceae</taxon>
        <taxon>Malvoideae</taxon>
        <taxon>Gossypium</taxon>
    </lineage>
</organism>
<gene>
    <name evidence="1" type="ORF">Golob_001118</name>
</gene>
<dbReference type="AlphaFoldDB" id="A0A7J8NAB8"/>
<accession>A0A7J8NAB8</accession>
<proteinExistence type="predicted"/>
<evidence type="ECO:0000313" key="2">
    <source>
        <dbReference type="Proteomes" id="UP000593572"/>
    </source>
</evidence>
<dbReference type="EMBL" id="JABEZX010000013">
    <property type="protein sequence ID" value="MBA0573865.1"/>
    <property type="molecule type" value="Genomic_DNA"/>
</dbReference>
<dbReference type="Proteomes" id="UP000593572">
    <property type="component" value="Unassembled WGS sequence"/>
</dbReference>
<sequence>MKRWTISYLLTQFIQGVVDNVESEELTCDLMKVWMAKSSDTPFIIMMVALNVFIKSRRDSFTRYRMEMGYAEDCWAIFKKDDLPDLPPHCKRVWGICRLWVKTEALLVLEPLTSCSNSNLRVAICSSKKATLLRTQQALALLLLLKLALLG</sequence>